<evidence type="ECO:0000313" key="2">
    <source>
        <dbReference type="EMBL" id="KAE9394164.1"/>
    </source>
</evidence>
<dbReference type="Proteomes" id="UP000799118">
    <property type="component" value="Unassembled WGS sequence"/>
</dbReference>
<sequence length="345" mass="37842">MPTLTQKKTINTSTQVAARTHSKSGAKLANTTTSRPRAKPKPAKLPSGPVMVVVSPPWMTRSSETLRGRRKQHRRMLKTNAYKAFNLMPVDKSDMGHGPQALNNDEDLFNKTFGTDVDDDDTDAEDGERPPEEEEPLDNNDDVIDPEDKEGDDNAEDDHMDIEVDDSPLPATPSKKGNALEKHCRCMALNISPTRSRAGGSNSSPLCSIAKGAATPPPRRRHSGKITNNDFTPRTLRLAITGKLSACQATTTENAFPPDKNAFLLALAQKLAVSDNEEFAQVFARGLVNVELQRDFATFLGYARTGIFTSYIARARQWVPSRYGLPGTMSLAEVKSLVTWLLHDG</sequence>
<gene>
    <name evidence="2" type="ORF">BT96DRAFT_998798</name>
</gene>
<feature type="region of interest" description="Disordered" evidence="1">
    <location>
        <begin position="93"/>
        <end position="177"/>
    </location>
</feature>
<evidence type="ECO:0000313" key="3">
    <source>
        <dbReference type="Proteomes" id="UP000799118"/>
    </source>
</evidence>
<dbReference type="AlphaFoldDB" id="A0A6A4H9Z9"/>
<feature type="compositionally biased region" description="Acidic residues" evidence="1">
    <location>
        <begin position="116"/>
        <end position="166"/>
    </location>
</feature>
<feature type="region of interest" description="Disordered" evidence="1">
    <location>
        <begin position="1"/>
        <end position="49"/>
    </location>
</feature>
<evidence type="ECO:0000256" key="1">
    <source>
        <dbReference type="SAM" id="MobiDB-lite"/>
    </source>
</evidence>
<proteinExistence type="predicted"/>
<organism evidence="2 3">
    <name type="scientific">Gymnopus androsaceus JB14</name>
    <dbReference type="NCBI Taxonomy" id="1447944"/>
    <lineage>
        <taxon>Eukaryota</taxon>
        <taxon>Fungi</taxon>
        <taxon>Dikarya</taxon>
        <taxon>Basidiomycota</taxon>
        <taxon>Agaricomycotina</taxon>
        <taxon>Agaricomycetes</taxon>
        <taxon>Agaricomycetidae</taxon>
        <taxon>Agaricales</taxon>
        <taxon>Marasmiineae</taxon>
        <taxon>Omphalotaceae</taxon>
        <taxon>Gymnopus</taxon>
    </lineage>
</organism>
<reference evidence="2" key="1">
    <citation type="journal article" date="2019" name="Environ. Microbiol.">
        <title>Fungal ecological strategies reflected in gene transcription - a case study of two litter decomposers.</title>
        <authorList>
            <person name="Barbi F."/>
            <person name="Kohler A."/>
            <person name="Barry K."/>
            <person name="Baskaran P."/>
            <person name="Daum C."/>
            <person name="Fauchery L."/>
            <person name="Ihrmark K."/>
            <person name="Kuo A."/>
            <person name="LaButti K."/>
            <person name="Lipzen A."/>
            <person name="Morin E."/>
            <person name="Grigoriev I.V."/>
            <person name="Henrissat B."/>
            <person name="Lindahl B."/>
            <person name="Martin F."/>
        </authorList>
    </citation>
    <scope>NUCLEOTIDE SEQUENCE</scope>
    <source>
        <strain evidence="2">JB14</strain>
    </source>
</reference>
<dbReference type="EMBL" id="ML769556">
    <property type="protein sequence ID" value="KAE9394164.1"/>
    <property type="molecule type" value="Genomic_DNA"/>
</dbReference>
<accession>A0A6A4H9Z9</accession>
<feature type="compositionally biased region" description="Polar residues" evidence="1">
    <location>
        <begin position="1"/>
        <end position="17"/>
    </location>
</feature>
<protein>
    <submittedName>
        <fullName evidence="2">Uncharacterized protein</fullName>
    </submittedName>
</protein>
<name>A0A6A4H9Z9_9AGAR</name>
<dbReference type="OrthoDB" id="2790754at2759"/>
<keyword evidence="3" id="KW-1185">Reference proteome</keyword>